<dbReference type="Pfam" id="PF00175">
    <property type="entry name" value="NAD_binding_1"/>
    <property type="match status" value="1"/>
</dbReference>
<comment type="subcellular location">
    <subcellularLocation>
        <location evidence="1">Membrane</location>
        <topology evidence="1">Multi-pass membrane protein</topology>
    </subcellularLocation>
</comment>
<dbReference type="InterPro" id="IPR050415">
    <property type="entry name" value="MRET"/>
</dbReference>
<proteinExistence type="predicted"/>
<keyword evidence="3 6" id="KW-1133">Transmembrane helix</keyword>
<comment type="caution">
    <text evidence="8">The sequence shown here is derived from an EMBL/GenBank/DDBJ whole genome shotgun (WGS) entry which is preliminary data.</text>
</comment>
<dbReference type="InterPro" id="IPR008333">
    <property type="entry name" value="Cbr1-like_FAD-bd_dom"/>
</dbReference>
<dbReference type="PANTHER" id="PTHR47354">
    <property type="entry name" value="NADH OXIDOREDUCTASE HCR"/>
    <property type="match status" value="1"/>
</dbReference>
<dbReference type="Pfam" id="PF00970">
    <property type="entry name" value="FAD_binding_6"/>
    <property type="match status" value="1"/>
</dbReference>
<dbReference type="Pfam" id="PF01794">
    <property type="entry name" value="Ferric_reduct"/>
    <property type="match status" value="1"/>
</dbReference>
<dbReference type="OrthoDB" id="9786134at2"/>
<dbReference type="PRINTS" id="PR00410">
    <property type="entry name" value="PHEHYDRXLASE"/>
</dbReference>
<feature type="transmembrane region" description="Helical" evidence="6">
    <location>
        <begin position="178"/>
        <end position="196"/>
    </location>
</feature>
<feature type="transmembrane region" description="Helical" evidence="6">
    <location>
        <begin position="208"/>
        <end position="228"/>
    </location>
</feature>
<dbReference type="GO" id="GO:0016491">
    <property type="term" value="F:oxidoreductase activity"/>
    <property type="evidence" value="ECO:0007669"/>
    <property type="project" value="InterPro"/>
</dbReference>
<dbReference type="InterPro" id="IPR013130">
    <property type="entry name" value="Fe3_Rdtase_TM_dom"/>
</dbReference>
<keyword evidence="9" id="KW-1185">Reference proteome</keyword>
<evidence type="ECO:0000313" key="8">
    <source>
        <dbReference type="EMBL" id="RYC12278.1"/>
    </source>
</evidence>
<dbReference type="InterPro" id="IPR017927">
    <property type="entry name" value="FAD-bd_FR_type"/>
</dbReference>
<evidence type="ECO:0000256" key="4">
    <source>
        <dbReference type="ARBA" id="ARBA00023136"/>
    </source>
</evidence>
<evidence type="ECO:0000256" key="5">
    <source>
        <dbReference type="SAM" id="MobiDB-lite"/>
    </source>
</evidence>
<feature type="transmembrane region" description="Helical" evidence="6">
    <location>
        <begin position="146"/>
        <end position="166"/>
    </location>
</feature>
<dbReference type="Proteomes" id="UP000291088">
    <property type="component" value="Unassembled WGS sequence"/>
</dbReference>
<feature type="transmembrane region" description="Helical" evidence="6">
    <location>
        <begin position="481"/>
        <end position="500"/>
    </location>
</feature>
<evidence type="ECO:0000256" key="3">
    <source>
        <dbReference type="ARBA" id="ARBA00022989"/>
    </source>
</evidence>
<feature type="transmembrane region" description="Helical" evidence="6">
    <location>
        <begin position="64"/>
        <end position="84"/>
    </location>
</feature>
<dbReference type="GO" id="GO:0016020">
    <property type="term" value="C:membrane"/>
    <property type="evidence" value="ECO:0007669"/>
    <property type="project" value="UniProtKB-SubCell"/>
</dbReference>
<dbReference type="PANTHER" id="PTHR47354:SF5">
    <property type="entry name" value="PROTEIN RFBI"/>
    <property type="match status" value="1"/>
</dbReference>
<sequence>MAIRPPNGARPTENDRMPQPRSAAGRFVGLSAPALAIAYVVLTAGPVLLASFNGGPQGATVFPLLARTAGVAALAMFLMQFVTSGRFETISGRIGLDRTMGFHRLAAVGALGMLGLHIVFFLVRAGESGVAAMTRRLLGYLLRADLFTGVIATLLAVLLILTGKYLRGRLLPYQGWRLGHGAMAVALVLLGLHHAFTNARFMADPLGASALLVIALVALASLLVVYVLRPVHAFRSGFTVASARALSPSIAELVLTTNTPERFSFAAGQFAWLTIGRRHTVTDNPFSIASAPSDLPQLRFLIRNAGDMSGSASNIAPGTRVGVDGPHGSFTLREAGDGPVLLLAGGIGIAPVLSLVRTLAATGDPRPVRLIAGARSAADHVVRTEIEDLMAGHDFRAIFLTDMDDEAGCEKGTCDAGHLARIVDGLDPAAVTAFICGPPAMMETAVGLLVEAGVPPGRIVMERFDFDAGDDAVCRMVRRRFISVMALVYGATFAVALTAAL</sequence>
<dbReference type="SUPFAM" id="SSF52343">
    <property type="entry name" value="Ferredoxin reductase-like, C-terminal NADP-linked domain"/>
    <property type="match status" value="1"/>
</dbReference>
<reference evidence="8 9" key="1">
    <citation type="submission" date="2019-01" db="EMBL/GenBank/DDBJ databases">
        <authorList>
            <person name="Deng T."/>
        </authorList>
    </citation>
    <scope>NUCLEOTIDE SEQUENCE [LARGE SCALE GENOMIC DNA]</scope>
    <source>
        <strain evidence="8 9">F8825</strain>
    </source>
</reference>
<feature type="region of interest" description="Disordered" evidence="5">
    <location>
        <begin position="1"/>
        <end position="22"/>
    </location>
</feature>
<evidence type="ECO:0000256" key="1">
    <source>
        <dbReference type="ARBA" id="ARBA00004141"/>
    </source>
</evidence>
<name>A0A4Q2T5S6_9HYPH</name>
<feature type="transmembrane region" description="Helical" evidence="6">
    <location>
        <begin position="27"/>
        <end position="52"/>
    </location>
</feature>
<feature type="domain" description="FAD-binding FR-type" evidence="7">
    <location>
        <begin position="233"/>
        <end position="333"/>
    </location>
</feature>
<feature type="transmembrane region" description="Helical" evidence="6">
    <location>
        <begin position="105"/>
        <end position="126"/>
    </location>
</feature>
<protein>
    <recommendedName>
        <fullName evidence="7">FAD-binding FR-type domain-containing protein</fullName>
    </recommendedName>
</protein>
<keyword evidence="2 6" id="KW-0812">Transmembrane</keyword>
<evidence type="ECO:0000259" key="7">
    <source>
        <dbReference type="PROSITE" id="PS51384"/>
    </source>
</evidence>
<keyword evidence="4 6" id="KW-0472">Membrane</keyword>
<organism evidence="8 9">
    <name type="scientific">Ciceribacter ferrooxidans</name>
    <dbReference type="NCBI Taxonomy" id="2509717"/>
    <lineage>
        <taxon>Bacteria</taxon>
        <taxon>Pseudomonadati</taxon>
        <taxon>Pseudomonadota</taxon>
        <taxon>Alphaproteobacteria</taxon>
        <taxon>Hyphomicrobiales</taxon>
        <taxon>Rhizobiaceae</taxon>
        <taxon>Ciceribacter</taxon>
    </lineage>
</organism>
<dbReference type="InterPro" id="IPR039261">
    <property type="entry name" value="FNR_nucleotide-bd"/>
</dbReference>
<accession>A0A4Q2T5S6</accession>
<dbReference type="PROSITE" id="PS51384">
    <property type="entry name" value="FAD_FR"/>
    <property type="match status" value="1"/>
</dbReference>
<evidence type="ECO:0000313" key="9">
    <source>
        <dbReference type="Proteomes" id="UP000291088"/>
    </source>
</evidence>
<evidence type="ECO:0000256" key="2">
    <source>
        <dbReference type="ARBA" id="ARBA00022692"/>
    </source>
</evidence>
<evidence type="ECO:0000256" key="6">
    <source>
        <dbReference type="SAM" id="Phobius"/>
    </source>
</evidence>
<dbReference type="Gene3D" id="2.40.30.10">
    <property type="entry name" value="Translation factors"/>
    <property type="match status" value="1"/>
</dbReference>
<dbReference type="Gene3D" id="3.40.50.80">
    <property type="entry name" value="Nucleotide-binding domain of ferredoxin-NADP reductase (FNR) module"/>
    <property type="match status" value="1"/>
</dbReference>
<dbReference type="EMBL" id="SDVB01000238">
    <property type="protein sequence ID" value="RYC12278.1"/>
    <property type="molecule type" value="Genomic_DNA"/>
</dbReference>
<gene>
    <name evidence="8" type="ORF">EUU22_14640</name>
</gene>
<dbReference type="AlphaFoldDB" id="A0A4Q2T5S6"/>
<dbReference type="InterPro" id="IPR001433">
    <property type="entry name" value="OxRdtase_FAD/NAD-bd"/>
</dbReference>
<dbReference type="SUPFAM" id="SSF63380">
    <property type="entry name" value="Riboflavin synthase domain-like"/>
    <property type="match status" value="1"/>
</dbReference>
<dbReference type="InterPro" id="IPR017938">
    <property type="entry name" value="Riboflavin_synthase-like_b-brl"/>
</dbReference>